<sequence>MAQDVTDLLGAPYENIIEAKVDKSPSEVVISNDGGETYYIVEREVYEDSLKQLGYEVAVSDGE</sequence>
<accession>A0ABQ3NAZ0</accession>
<proteinExistence type="predicted"/>
<reference evidence="1 2" key="1">
    <citation type="journal article" date="2022" name="Int. J. Syst. Evol. Microbiol.">
        <title>Neobacillus kokaensis sp. nov., isolated from soil.</title>
        <authorList>
            <person name="Yuki K."/>
            <person name="Matsubara H."/>
            <person name="Yamaguchi S."/>
        </authorList>
    </citation>
    <scope>NUCLEOTIDE SEQUENCE [LARGE SCALE GENOMIC DNA]</scope>
    <source>
        <strain evidence="1 2">LOB 377</strain>
    </source>
</reference>
<evidence type="ECO:0000313" key="1">
    <source>
        <dbReference type="EMBL" id="GHI01080.1"/>
    </source>
</evidence>
<comment type="caution">
    <text evidence="1">The sequence shown here is derived from an EMBL/GenBank/DDBJ whole genome shotgun (WGS) entry which is preliminary data.</text>
</comment>
<dbReference type="RefSeq" id="WP_191276736.1">
    <property type="nucleotide sequence ID" value="NZ_BNDS01000033.1"/>
</dbReference>
<evidence type="ECO:0000313" key="2">
    <source>
        <dbReference type="Proteomes" id="UP000637074"/>
    </source>
</evidence>
<keyword evidence="2" id="KW-1185">Reference proteome</keyword>
<gene>
    <name evidence="1" type="ORF">AM1BK_46220</name>
</gene>
<protein>
    <submittedName>
        <fullName evidence="1">Uncharacterized protein</fullName>
    </submittedName>
</protein>
<organism evidence="1 2">
    <name type="scientific">Neobacillus kokaensis</name>
    <dbReference type="NCBI Taxonomy" id="2759023"/>
    <lineage>
        <taxon>Bacteria</taxon>
        <taxon>Bacillati</taxon>
        <taxon>Bacillota</taxon>
        <taxon>Bacilli</taxon>
        <taxon>Bacillales</taxon>
        <taxon>Bacillaceae</taxon>
        <taxon>Neobacillus</taxon>
    </lineage>
</organism>
<dbReference type="Proteomes" id="UP000637074">
    <property type="component" value="Unassembled WGS sequence"/>
</dbReference>
<dbReference type="EMBL" id="BNDS01000033">
    <property type="protein sequence ID" value="GHI01080.1"/>
    <property type="molecule type" value="Genomic_DNA"/>
</dbReference>
<name>A0ABQ3NAZ0_9BACI</name>